<dbReference type="SUPFAM" id="SSF52058">
    <property type="entry name" value="L domain-like"/>
    <property type="match status" value="1"/>
</dbReference>
<evidence type="ECO:0000313" key="2">
    <source>
        <dbReference type="EnsemblPlants" id="HORVU.MOREX.r3.2HG0130870.1.CDS1"/>
    </source>
</evidence>
<dbReference type="InterPro" id="IPR036047">
    <property type="entry name" value="F-box-like_dom_sf"/>
</dbReference>
<protein>
    <recommendedName>
        <fullName evidence="1">At1g61320/AtMIF1 LRR domain-containing protein</fullName>
    </recommendedName>
</protein>
<reference evidence="2" key="2">
    <citation type="submission" date="2020-10" db="EMBL/GenBank/DDBJ databases">
        <authorList>
            <person name="Scholz U."/>
            <person name="Mascher M."/>
            <person name="Fiebig A."/>
        </authorList>
    </citation>
    <scope>NUCLEOTIDE SEQUENCE [LARGE SCALE GENOMIC DNA]</scope>
    <source>
        <strain evidence="2">cv. Morex</strain>
    </source>
</reference>
<dbReference type="EnsemblPlants" id="HORVU.MOREX.r3.2HG0130870.1">
    <property type="protein sequence ID" value="HORVU.MOREX.r3.2HG0130870.1.CDS1"/>
    <property type="gene ID" value="HORVU.MOREX.r3.2HG0130870"/>
</dbReference>
<dbReference type="SMR" id="A0A8I6WM53"/>
<feature type="domain" description="At1g61320/AtMIF1 LRR" evidence="1">
    <location>
        <begin position="129"/>
        <end position="453"/>
    </location>
</feature>
<name>A0A8I6WM53_HORVV</name>
<reference evidence="2" key="3">
    <citation type="submission" date="2022-01" db="UniProtKB">
        <authorList>
            <consortium name="EnsemblPlants"/>
        </authorList>
    </citation>
    <scope>IDENTIFICATION</scope>
    <source>
        <strain evidence="2">subsp. vulgare</strain>
    </source>
</reference>
<dbReference type="InterPro" id="IPR055357">
    <property type="entry name" value="LRR_At1g61320_AtMIF1"/>
</dbReference>
<dbReference type="SUPFAM" id="SSF81383">
    <property type="entry name" value="F-box domain"/>
    <property type="match status" value="1"/>
</dbReference>
<organism evidence="2 3">
    <name type="scientific">Hordeum vulgare subsp. vulgare</name>
    <name type="common">Domesticated barley</name>
    <dbReference type="NCBI Taxonomy" id="112509"/>
    <lineage>
        <taxon>Eukaryota</taxon>
        <taxon>Viridiplantae</taxon>
        <taxon>Streptophyta</taxon>
        <taxon>Embryophyta</taxon>
        <taxon>Tracheophyta</taxon>
        <taxon>Spermatophyta</taxon>
        <taxon>Magnoliopsida</taxon>
        <taxon>Liliopsida</taxon>
        <taxon>Poales</taxon>
        <taxon>Poaceae</taxon>
        <taxon>BOP clade</taxon>
        <taxon>Pooideae</taxon>
        <taxon>Triticodae</taxon>
        <taxon>Triticeae</taxon>
        <taxon>Hordeinae</taxon>
        <taxon>Hordeum</taxon>
    </lineage>
</organism>
<dbReference type="Gene3D" id="3.80.10.10">
    <property type="entry name" value="Ribonuclease Inhibitor"/>
    <property type="match status" value="1"/>
</dbReference>
<dbReference type="PANTHER" id="PTHR35545:SF36">
    <property type="entry name" value="F-BOX DOMAIN-CONTAINING PROTEIN"/>
    <property type="match status" value="1"/>
</dbReference>
<accession>A0A8I6WM53</accession>
<dbReference type="Proteomes" id="UP000011116">
    <property type="component" value="Chromosome 2H"/>
</dbReference>
<proteinExistence type="predicted"/>
<evidence type="ECO:0000313" key="3">
    <source>
        <dbReference type="Proteomes" id="UP000011116"/>
    </source>
</evidence>
<keyword evidence="3" id="KW-1185">Reference proteome</keyword>
<reference evidence="3" key="1">
    <citation type="journal article" date="2012" name="Nature">
        <title>A physical, genetic and functional sequence assembly of the barley genome.</title>
        <authorList>
            <consortium name="The International Barley Genome Sequencing Consortium"/>
            <person name="Mayer K.F."/>
            <person name="Waugh R."/>
            <person name="Brown J.W."/>
            <person name="Schulman A."/>
            <person name="Langridge P."/>
            <person name="Platzer M."/>
            <person name="Fincher G.B."/>
            <person name="Muehlbauer G.J."/>
            <person name="Sato K."/>
            <person name="Close T.J."/>
            <person name="Wise R.P."/>
            <person name="Stein N."/>
        </authorList>
    </citation>
    <scope>NUCLEOTIDE SEQUENCE [LARGE SCALE GENOMIC DNA]</scope>
    <source>
        <strain evidence="3">cv. Morex</strain>
    </source>
</reference>
<evidence type="ECO:0000259" key="1">
    <source>
        <dbReference type="Pfam" id="PF23622"/>
    </source>
</evidence>
<dbReference type="Gramene" id="HORVU.MOREX.r2.2HG0107950.1">
    <property type="protein sequence ID" value="HORVU.MOREX.r2.2HG0107950.1.CDS.1"/>
    <property type="gene ID" value="HORVU.MOREX.r2.2HG0107950"/>
</dbReference>
<dbReference type="AlphaFoldDB" id="A0A8I6WM53"/>
<dbReference type="Gramene" id="HORVU.MOREX.r3.2HG0130870.1">
    <property type="protein sequence ID" value="HORVU.MOREX.r3.2HG0130870.1.CDS1"/>
    <property type="gene ID" value="HORVU.MOREX.r3.2HG0130870"/>
</dbReference>
<sequence>MAKQKLRRLVRGPRRAAGEDRLSALPDELIGLIVGRLDTRTALSTAVLARRWARIPRDLPALDFRVSDILPLEYDQGVALREENLPPDTAMAAMLDGFLARCEMGSTRALADGVTSFLAADRDGDAHRRVKALRLEFFPADHGGCIERLIAAAVGSWGVEDLEIVVRPASRSRHHDGPAYHFPDDCLDDGGRSRLRSLTLGNTTLPPLHSYEALTTLVLQGMAASTPVAVYGRLFNDLTRLQVLHLVSCSCTADLDHLVVDAPGSAVRELVVEECAFSSITVRALPALARLACIGTIVVLSLDSVPNLTQVNLTFWGREKPSNFLGKAPAATTSLVLRFTGPSRWVVPLHLATPFLGLKRLLVADLPSNWDVSWPRMLVLAARSLEVLHIHVAHSDEKQGEEIMWWHWPIPKSKLRHRNMKEVVMIGFTQTSRQIKFLRDLLKMCRSLQRVLLLRDGQVRYNGLWDWKMVGQPEPGCPWSTHDKMVVTRMIKPASRPLVDVILG</sequence>
<dbReference type="PANTHER" id="PTHR35545">
    <property type="entry name" value="F-BOX DOMAIN-CONTAINING PROTEIN"/>
    <property type="match status" value="1"/>
</dbReference>
<dbReference type="Pfam" id="PF23622">
    <property type="entry name" value="LRR_At1g61320_AtMIF1"/>
    <property type="match status" value="1"/>
</dbReference>
<dbReference type="InterPro" id="IPR032675">
    <property type="entry name" value="LRR_dom_sf"/>
</dbReference>